<dbReference type="CDD" id="cd07264">
    <property type="entry name" value="VOC_like"/>
    <property type="match status" value="1"/>
</dbReference>
<dbReference type="EMBL" id="BLIN01000005">
    <property type="protein sequence ID" value="GFE08529.1"/>
    <property type="molecule type" value="Genomic_DNA"/>
</dbReference>
<proteinExistence type="predicted"/>
<keyword evidence="5" id="KW-1185">Reference proteome</keyword>
<dbReference type="GO" id="GO:0051213">
    <property type="term" value="F:dioxygenase activity"/>
    <property type="evidence" value="ECO:0007669"/>
    <property type="project" value="UniProtKB-KW"/>
</dbReference>
<dbReference type="RefSeq" id="WP_159479389.1">
    <property type="nucleotide sequence ID" value="NZ_BAAATH010000009.1"/>
</dbReference>
<name>A0A640SB66_9ACTN</name>
<evidence type="ECO:0000313" key="4">
    <source>
        <dbReference type="Proteomes" id="UP000435837"/>
    </source>
</evidence>
<reference evidence="2 4" key="1">
    <citation type="submission" date="2019-12" db="EMBL/GenBank/DDBJ databases">
        <title>Whole genome shotgun sequence of Streptomyces caniferus NBRC 15389.</title>
        <authorList>
            <person name="Ichikawa N."/>
            <person name="Kimura A."/>
            <person name="Kitahashi Y."/>
            <person name="Komaki H."/>
            <person name="Tamura T."/>
        </authorList>
    </citation>
    <scope>NUCLEOTIDE SEQUENCE [LARGE SCALE GENOMIC DNA]</scope>
    <source>
        <strain evidence="2 4">NBRC 15389</strain>
    </source>
</reference>
<dbReference type="PANTHER" id="PTHR33993">
    <property type="entry name" value="GLYOXALASE-RELATED"/>
    <property type="match status" value="1"/>
</dbReference>
<dbReference type="InterPro" id="IPR037523">
    <property type="entry name" value="VOC_core"/>
</dbReference>
<dbReference type="EMBL" id="CP108473">
    <property type="protein sequence ID" value="WUS26605.1"/>
    <property type="molecule type" value="Genomic_DNA"/>
</dbReference>
<dbReference type="SUPFAM" id="SSF54593">
    <property type="entry name" value="Glyoxalase/Bleomycin resistance protein/Dihydroxybiphenyl dioxygenase"/>
    <property type="match status" value="1"/>
</dbReference>
<dbReference type="InterPro" id="IPR029068">
    <property type="entry name" value="Glyas_Bleomycin-R_OHBP_Dase"/>
</dbReference>
<dbReference type="Gene3D" id="3.10.180.10">
    <property type="entry name" value="2,3-Dihydroxybiphenyl 1,2-Dioxygenase, domain 1"/>
    <property type="match status" value="1"/>
</dbReference>
<dbReference type="Proteomes" id="UP000435837">
    <property type="component" value="Unassembled WGS sequence"/>
</dbReference>
<accession>A0A640SB66</accession>
<feature type="domain" description="VOC" evidence="1">
    <location>
        <begin position="2"/>
        <end position="125"/>
    </location>
</feature>
<dbReference type="InterPro" id="IPR052164">
    <property type="entry name" value="Anthracycline_SecMetBiosynth"/>
</dbReference>
<dbReference type="InterPro" id="IPR004360">
    <property type="entry name" value="Glyas_Fos-R_dOase_dom"/>
</dbReference>
<sequence length="132" mass="14435">MELTQVRLLVTDFRGCYRFYRDVLGLEPQFEAPEGPYAKFSCAGGSAGIALQERARMAEVLGELGAAPDGYRSLVVLRVDDLDGYCAQLTGRGAVLAHGPAPMTDRMRVAHLKDPDGNIVELQQWLELRPAG</sequence>
<evidence type="ECO:0000313" key="3">
    <source>
        <dbReference type="EMBL" id="WUS26605.1"/>
    </source>
</evidence>
<dbReference type="Proteomes" id="UP001432292">
    <property type="component" value="Chromosome"/>
</dbReference>
<protein>
    <submittedName>
        <fullName evidence="2">Extradiol dioxygenase</fullName>
    </submittedName>
    <submittedName>
        <fullName evidence="3">VOC family protein</fullName>
    </submittedName>
</protein>
<dbReference type="OrthoDB" id="9798201at2"/>
<reference evidence="3" key="2">
    <citation type="submission" date="2022-10" db="EMBL/GenBank/DDBJ databases">
        <title>The complete genomes of actinobacterial strains from the NBC collection.</title>
        <authorList>
            <person name="Joergensen T.S."/>
            <person name="Alvarez Arevalo M."/>
            <person name="Sterndorff E.B."/>
            <person name="Faurdal D."/>
            <person name="Vuksanovic O."/>
            <person name="Mourched A.-S."/>
            <person name="Charusanti P."/>
            <person name="Shaw S."/>
            <person name="Blin K."/>
            <person name="Weber T."/>
        </authorList>
    </citation>
    <scope>NUCLEOTIDE SEQUENCE</scope>
    <source>
        <strain evidence="3">NBC_01256</strain>
    </source>
</reference>
<evidence type="ECO:0000313" key="5">
    <source>
        <dbReference type="Proteomes" id="UP001432292"/>
    </source>
</evidence>
<organism evidence="2 4">
    <name type="scientific">Streptomyces caniferus</name>
    <dbReference type="NCBI Taxonomy" id="285557"/>
    <lineage>
        <taxon>Bacteria</taxon>
        <taxon>Bacillati</taxon>
        <taxon>Actinomycetota</taxon>
        <taxon>Actinomycetes</taxon>
        <taxon>Kitasatosporales</taxon>
        <taxon>Streptomycetaceae</taxon>
        <taxon>Streptomyces</taxon>
    </lineage>
</organism>
<dbReference type="PROSITE" id="PS51819">
    <property type="entry name" value="VOC"/>
    <property type="match status" value="1"/>
</dbReference>
<keyword evidence="2" id="KW-0560">Oxidoreductase</keyword>
<evidence type="ECO:0000313" key="2">
    <source>
        <dbReference type="EMBL" id="GFE08529.1"/>
    </source>
</evidence>
<evidence type="ECO:0000259" key="1">
    <source>
        <dbReference type="PROSITE" id="PS51819"/>
    </source>
</evidence>
<gene>
    <name evidence="3" type="ORF">OG727_32325</name>
    <name evidence="2" type="ORF">Scani_47970</name>
</gene>
<dbReference type="GeneID" id="96634282"/>
<dbReference type="AlphaFoldDB" id="A0A640SB66"/>
<keyword evidence="2" id="KW-0223">Dioxygenase</keyword>
<dbReference type="Pfam" id="PF00903">
    <property type="entry name" value="Glyoxalase"/>
    <property type="match status" value="1"/>
</dbReference>